<dbReference type="SMART" id="SM00355">
    <property type="entry name" value="ZnF_C2H2"/>
    <property type="match status" value="9"/>
</dbReference>
<dbReference type="InterPro" id="IPR036236">
    <property type="entry name" value="Znf_C2H2_sf"/>
</dbReference>
<keyword evidence="3 5" id="KW-0862">Zinc</keyword>
<dbReference type="GO" id="GO:0005634">
    <property type="term" value="C:nucleus"/>
    <property type="evidence" value="ECO:0007669"/>
    <property type="project" value="InterPro"/>
</dbReference>
<keyword evidence="8" id="KW-1185">Reference proteome</keyword>
<feature type="domain" description="C2H2-type" evidence="6">
    <location>
        <begin position="317"/>
        <end position="344"/>
    </location>
</feature>
<evidence type="ECO:0000256" key="5">
    <source>
        <dbReference type="PROSITE-ProRule" id="PRU01263"/>
    </source>
</evidence>
<dbReference type="PANTHER" id="PTHR23235">
    <property type="entry name" value="KRUEPPEL-LIKE TRANSCRIPTION FACTOR"/>
    <property type="match status" value="1"/>
</dbReference>
<dbReference type="KEGG" id="gmw:113516389"/>
<dbReference type="AlphaFoldDB" id="A0A6J3C2N4"/>
<feature type="binding site" evidence="5">
    <location>
        <position position="4"/>
    </location>
    <ligand>
        <name>Zn(2+)</name>
        <dbReference type="ChEBI" id="CHEBI:29105"/>
    </ligand>
</feature>
<dbReference type="SUPFAM" id="SSF57667">
    <property type="entry name" value="beta-beta-alpha zinc fingers"/>
    <property type="match status" value="4"/>
</dbReference>
<dbReference type="RefSeq" id="XP_031765179.2">
    <property type="nucleotide sequence ID" value="XM_031909319.2"/>
</dbReference>
<evidence type="ECO:0000256" key="1">
    <source>
        <dbReference type="ARBA" id="ARBA00022723"/>
    </source>
</evidence>
<feature type="binding site" evidence="5">
    <location>
        <position position="53"/>
    </location>
    <ligand>
        <name>Zn(2+)</name>
        <dbReference type="ChEBI" id="CHEBI:29105"/>
    </ligand>
</feature>
<reference evidence="9" key="1">
    <citation type="submission" date="2025-08" db="UniProtKB">
        <authorList>
            <consortium name="RefSeq"/>
        </authorList>
    </citation>
    <scope>IDENTIFICATION</scope>
    <source>
        <tissue evidence="9">Whole larvae</tissue>
    </source>
</reference>
<dbReference type="PROSITE" id="PS00028">
    <property type="entry name" value="ZINC_FINGER_C2H2_1"/>
    <property type="match status" value="7"/>
</dbReference>
<evidence type="ECO:0000259" key="6">
    <source>
        <dbReference type="PROSITE" id="PS50157"/>
    </source>
</evidence>
<accession>A0A6J3C2N4</accession>
<dbReference type="SUPFAM" id="SSF57716">
    <property type="entry name" value="Glucocorticoid receptor-like (DNA-binding domain)"/>
    <property type="match status" value="1"/>
</dbReference>
<evidence type="ECO:0000313" key="8">
    <source>
        <dbReference type="Proteomes" id="UP001652740"/>
    </source>
</evidence>
<feature type="domain" description="ZAD" evidence="7">
    <location>
        <begin position="2"/>
        <end position="80"/>
    </location>
</feature>
<dbReference type="SMART" id="SM00868">
    <property type="entry name" value="zf-AD"/>
    <property type="match status" value="1"/>
</dbReference>
<dbReference type="Gene3D" id="3.30.160.60">
    <property type="entry name" value="Classic Zinc Finger"/>
    <property type="match status" value="7"/>
</dbReference>
<keyword evidence="2 4" id="KW-0863">Zinc-finger</keyword>
<dbReference type="Pfam" id="PF00096">
    <property type="entry name" value="zf-C2H2"/>
    <property type="match status" value="3"/>
</dbReference>
<evidence type="ECO:0000256" key="4">
    <source>
        <dbReference type="PROSITE-ProRule" id="PRU00042"/>
    </source>
</evidence>
<dbReference type="PROSITE" id="PS51915">
    <property type="entry name" value="ZAD"/>
    <property type="match status" value="1"/>
</dbReference>
<protein>
    <submittedName>
        <fullName evidence="9">Oocyte zinc finger protein XlCOF6.1-like</fullName>
    </submittedName>
</protein>
<keyword evidence="1 5" id="KW-0479">Metal-binding</keyword>
<dbReference type="GO" id="GO:0000978">
    <property type="term" value="F:RNA polymerase II cis-regulatory region sequence-specific DNA binding"/>
    <property type="evidence" value="ECO:0007669"/>
    <property type="project" value="TreeGrafter"/>
</dbReference>
<dbReference type="PROSITE" id="PS50157">
    <property type="entry name" value="ZINC_FINGER_C2H2_2"/>
    <property type="match status" value="7"/>
</dbReference>
<evidence type="ECO:0000259" key="7">
    <source>
        <dbReference type="PROSITE" id="PS51915"/>
    </source>
</evidence>
<dbReference type="GO" id="GO:0008270">
    <property type="term" value="F:zinc ion binding"/>
    <property type="evidence" value="ECO:0007669"/>
    <property type="project" value="UniProtKB-UniRule"/>
</dbReference>
<feature type="domain" description="C2H2-type" evidence="6">
    <location>
        <begin position="345"/>
        <end position="372"/>
    </location>
</feature>
<feature type="domain" description="C2H2-type" evidence="6">
    <location>
        <begin position="373"/>
        <end position="400"/>
    </location>
</feature>
<organism evidence="8 9">
    <name type="scientific">Galleria mellonella</name>
    <name type="common">Greater wax moth</name>
    <dbReference type="NCBI Taxonomy" id="7137"/>
    <lineage>
        <taxon>Eukaryota</taxon>
        <taxon>Metazoa</taxon>
        <taxon>Ecdysozoa</taxon>
        <taxon>Arthropoda</taxon>
        <taxon>Hexapoda</taxon>
        <taxon>Insecta</taxon>
        <taxon>Pterygota</taxon>
        <taxon>Neoptera</taxon>
        <taxon>Endopterygota</taxon>
        <taxon>Lepidoptera</taxon>
        <taxon>Glossata</taxon>
        <taxon>Ditrysia</taxon>
        <taxon>Pyraloidea</taxon>
        <taxon>Pyralidae</taxon>
        <taxon>Galleriinae</taxon>
        <taxon>Galleria</taxon>
    </lineage>
</organism>
<dbReference type="GeneID" id="113516389"/>
<feature type="domain" description="C2H2-type" evidence="6">
    <location>
        <begin position="205"/>
        <end position="233"/>
    </location>
</feature>
<feature type="binding site" evidence="5">
    <location>
        <position position="56"/>
    </location>
    <ligand>
        <name>Zn(2+)</name>
        <dbReference type="ChEBI" id="CHEBI:29105"/>
    </ligand>
</feature>
<dbReference type="GO" id="GO:0000981">
    <property type="term" value="F:DNA-binding transcription factor activity, RNA polymerase II-specific"/>
    <property type="evidence" value="ECO:0007669"/>
    <property type="project" value="TreeGrafter"/>
</dbReference>
<dbReference type="InterPro" id="IPR013087">
    <property type="entry name" value="Znf_C2H2_type"/>
</dbReference>
<gene>
    <name evidence="9" type="primary">LOC113516389</name>
</gene>
<dbReference type="PANTHER" id="PTHR23235:SF120">
    <property type="entry name" value="KRUPPEL-LIKE FACTOR 15"/>
    <property type="match status" value="1"/>
</dbReference>
<feature type="domain" description="C2H2-type" evidence="6">
    <location>
        <begin position="288"/>
        <end position="316"/>
    </location>
</feature>
<dbReference type="Pfam" id="PF12874">
    <property type="entry name" value="zf-met"/>
    <property type="match status" value="1"/>
</dbReference>
<dbReference type="InParanoid" id="A0A6J3C2N4"/>
<proteinExistence type="predicted"/>
<dbReference type="Pfam" id="PF07776">
    <property type="entry name" value="zf-AD"/>
    <property type="match status" value="1"/>
</dbReference>
<sequence length="431" mass="50475">MEVCRICLASAIDKDITELSTDDNGQIRNYAHIILFCFGIQIIQDSKMSTKLCSKCYKKILSFYKFKTLALRSDTYLRANIDSEIKNEIFLRDDIKSEIASLSGDEFLDDHKSDEVKDELFSKDDNNLKDLPSDDEYLSVIKKIKYEHIAEETKENDPFKRNKKKFKKLKGQEGKLQVCEECGKTVRNLKDHLHLHQPAAERKRIKCKLCDKTFSSHSARYKHNKIKHLGIKQRCTICNKFVVNVRSHQLVMHNSAALQHECVSCGRRFISQSALDVHMATHTKDRPFSCDLCEKSFRTKMVMLQHRRQVHEKEKSHLCQFCSKSFFKKYHLQIHLRSHTKEKPYECPDCGKCFSSTTILKNHRLIHTDIKLFACTHCDMTFCRSGYLRAHMVSHTKEKRYPCKYCGVKFGRSDHRKRHEHTAHERHLLAA</sequence>
<dbReference type="Gene3D" id="3.40.1800.20">
    <property type="match status" value="1"/>
</dbReference>
<feature type="domain" description="C2H2-type" evidence="6">
    <location>
        <begin position="401"/>
        <end position="424"/>
    </location>
</feature>
<dbReference type="InterPro" id="IPR012934">
    <property type="entry name" value="Znf_AD"/>
</dbReference>
<evidence type="ECO:0000256" key="3">
    <source>
        <dbReference type="ARBA" id="ARBA00022833"/>
    </source>
</evidence>
<dbReference type="Proteomes" id="UP001652740">
    <property type="component" value="Unplaced"/>
</dbReference>
<feature type="domain" description="C2H2-type" evidence="6">
    <location>
        <begin position="260"/>
        <end position="287"/>
    </location>
</feature>
<feature type="binding site" evidence="5">
    <location>
        <position position="7"/>
    </location>
    <ligand>
        <name>Zn(2+)</name>
        <dbReference type="ChEBI" id="CHEBI:29105"/>
    </ligand>
</feature>
<evidence type="ECO:0000256" key="2">
    <source>
        <dbReference type="ARBA" id="ARBA00022771"/>
    </source>
</evidence>
<name>A0A6J3C2N4_GALME</name>
<evidence type="ECO:0000313" key="9">
    <source>
        <dbReference type="RefSeq" id="XP_031765179.2"/>
    </source>
</evidence>